<comment type="caution">
    <text evidence="1">The sequence shown here is derived from an EMBL/GenBank/DDBJ whole genome shotgun (WGS) entry which is preliminary data.</text>
</comment>
<keyword evidence="2" id="KW-1185">Reference proteome</keyword>
<evidence type="ECO:0000313" key="1">
    <source>
        <dbReference type="EMBL" id="MCW2308637.1"/>
    </source>
</evidence>
<dbReference type="RefSeq" id="WP_264602249.1">
    <property type="nucleotide sequence ID" value="NZ_JAOQNS010000008.1"/>
</dbReference>
<accession>A0ABT3HE07</accession>
<gene>
    <name evidence="1" type="ORF">M2319_002983</name>
</gene>
<evidence type="ECO:0000313" key="2">
    <source>
        <dbReference type="Proteomes" id="UP001209755"/>
    </source>
</evidence>
<sequence length="505" mass="56885">MATFTSPHVDDAFYAKTYAAELAGRQPGDHFQAIGLANGLLPNAELDPTLEQFKDVAGNADRPLQQRYNALCREMIRHFPNPAYDGYFWTFLETHKPPEPGAKAQFDQALIGDPESAGRMGYLYGGARHDIRQPSCQAFLDRVENGEDPVVQARLPHGFWDGIARVFILEHILAEQFPGRGLGDEARLRLAIRLARHLRPNDPQSILFTENFLHEVRTLAAGSAPERPPALAFKSFPDGGTGLFGRSEVHPPRAPFVFKAVEWLKPGQREFGDAMLMKRVVMSGMFQPFMDRIRHRPVVLVANQFLSDFGERFDLPAFVFVEVPPREAHLVRDDIWERCRQALSPIVSAASPDAPPIVLTRCGGSFAFHLINRLAREFPQTSFVDLGQSADLWFLDRDGFVRKGGLPWSPNFRKQIEINNLAEFYRSKCGIADFAAFHIERHGEAKPAQRWSPSSRFLQYAQLAAARGLDDVADLFVERALSQTPDDPALLRFIDQRKAKQDRTV</sequence>
<name>A0ABT3HE07_9HYPH</name>
<proteinExistence type="predicted"/>
<protein>
    <submittedName>
        <fullName evidence="1">Uncharacterized protein</fullName>
    </submittedName>
</protein>
<organism evidence="1 2">
    <name type="scientific">Rhodobium gokarnense</name>
    <dbReference type="NCBI Taxonomy" id="364296"/>
    <lineage>
        <taxon>Bacteria</taxon>
        <taxon>Pseudomonadati</taxon>
        <taxon>Pseudomonadota</taxon>
        <taxon>Alphaproteobacteria</taxon>
        <taxon>Hyphomicrobiales</taxon>
        <taxon>Rhodobiaceae</taxon>
        <taxon>Rhodobium</taxon>
    </lineage>
</organism>
<dbReference type="Proteomes" id="UP001209755">
    <property type="component" value="Unassembled WGS sequence"/>
</dbReference>
<reference evidence="2" key="1">
    <citation type="submission" date="2023-07" db="EMBL/GenBank/DDBJ databases">
        <title>Genome sequencing of Purple Non-Sulfur Bacteria from various extreme environments.</title>
        <authorList>
            <person name="Mayer M."/>
        </authorList>
    </citation>
    <scope>NUCLEOTIDE SEQUENCE [LARGE SCALE GENOMIC DNA]</scope>
    <source>
        <strain evidence="2">DSM 17935</strain>
    </source>
</reference>
<dbReference type="EMBL" id="JAOQNS010000008">
    <property type="protein sequence ID" value="MCW2308637.1"/>
    <property type="molecule type" value="Genomic_DNA"/>
</dbReference>